<dbReference type="Proteomes" id="UP000034406">
    <property type="component" value="Unassembled WGS sequence"/>
</dbReference>
<proteinExistence type="predicted"/>
<dbReference type="AlphaFoldDB" id="A0A0G0JYE4"/>
<gene>
    <name evidence="2" type="ORF">US90_C0002G0020</name>
</gene>
<sequence length="217" mass="25129">MRPTKIMNRLNGYDPHFRGRFLLLHRKLLSDSEFILWDLGFSALADWDSKNHDPKDYGSFNYQKTEIGYLLGWHKSKVSRKAKKLFTLGLWVERDNRIFVNGFDIRDNFAQISKDKKVVDLQEHVAILQPAVAEPQPPVADLQRQTPKGNGAVSPQSVAILQPPRPKAPLVSFKSEFNVCKSEENYQRTWKEMGCPLDFTVDDMRWIDANVREVQKL</sequence>
<accession>A0A0G0JYE4</accession>
<name>A0A0G0JYE4_9BACT</name>
<organism evidence="2 3">
    <name type="scientific">Candidatus Shapirobacteria bacterium GW2011_GWE2_38_30</name>
    <dbReference type="NCBI Taxonomy" id="1618490"/>
    <lineage>
        <taxon>Bacteria</taxon>
        <taxon>Candidatus Shapironibacteriota</taxon>
    </lineage>
</organism>
<evidence type="ECO:0000256" key="1">
    <source>
        <dbReference type="SAM" id="MobiDB-lite"/>
    </source>
</evidence>
<feature type="compositionally biased region" description="Polar residues" evidence="1">
    <location>
        <begin position="143"/>
        <end position="156"/>
    </location>
</feature>
<evidence type="ECO:0000313" key="2">
    <source>
        <dbReference type="EMBL" id="KKQ71537.1"/>
    </source>
</evidence>
<protein>
    <submittedName>
        <fullName evidence="2">Uncharacterized protein</fullName>
    </submittedName>
</protein>
<dbReference type="EMBL" id="LBUT01000002">
    <property type="protein sequence ID" value="KKQ71537.1"/>
    <property type="molecule type" value="Genomic_DNA"/>
</dbReference>
<evidence type="ECO:0000313" key="3">
    <source>
        <dbReference type="Proteomes" id="UP000034406"/>
    </source>
</evidence>
<feature type="region of interest" description="Disordered" evidence="1">
    <location>
        <begin position="136"/>
        <end position="156"/>
    </location>
</feature>
<dbReference type="STRING" id="1618490.US90_C0002G0020"/>
<comment type="caution">
    <text evidence="2">The sequence shown here is derived from an EMBL/GenBank/DDBJ whole genome shotgun (WGS) entry which is preliminary data.</text>
</comment>
<reference evidence="2 3" key="1">
    <citation type="journal article" date="2015" name="Nature">
        <title>rRNA introns, odd ribosomes, and small enigmatic genomes across a large radiation of phyla.</title>
        <authorList>
            <person name="Brown C.T."/>
            <person name="Hug L.A."/>
            <person name="Thomas B.C."/>
            <person name="Sharon I."/>
            <person name="Castelle C.J."/>
            <person name="Singh A."/>
            <person name="Wilkins M.J."/>
            <person name="Williams K.H."/>
            <person name="Banfield J.F."/>
        </authorList>
    </citation>
    <scope>NUCLEOTIDE SEQUENCE [LARGE SCALE GENOMIC DNA]</scope>
</reference>